<name>A0ABY1QNN3_9SPHN</name>
<evidence type="ECO:0000256" key="4">
    <source>
        <dbReference type="RuleBase" id="RU362063"/>
    </source>
</evidence>
<keyword evidence="4" id="KW-1005">Bacterial flagellum biogenesis</keyword>
<dbReference type="InterPro" id="IPR039246">
    <property type="entry name" value="Flagellar_FlgA"/>
</dbReference>
<comment type="subcellular location">
    <subcellularLocation>
        <location evidence="1 4">Periplasm</location>
    </subcellularLocation>
</comment>
<dbReference type="RefSeq" id="WP_283406688.1">
    <property type="nucleotide sequence ID" value="NZ_FXUI01000009.1"/>
</dbReference>
<feature type="region of interest" description="Disordered" evidence="5">
    <location>
        <begin position="52"/>
        <end position="81"/>
    </location>
</feature>
<evidence type="ECO:0000313" key="7">
    <source>
        <dbReference type="EMBL" id="SMP76100.1"/>
    </source>
</evidence>
<reference evidence="7 8" key="1">
    <citation type="submission" date="2017-05" db="EMBL/GenBank/DDBJ databases">
        <authorList>
            <person name="Varghese N."/>
            <person name="Submissions S."/>
        </authorList>
    </citation>
    <scope>NUCLEOTIDE SEQUENCE [LARGE SCALE GENOMIC DNA]</scope>
    <source>
        <strain evidence="7 8">SM16</strain>
    </source>
</reference>
<proteinExistence type="inferred from homology"/>
<keyword evidence="7" id="KW-0969">Cilium</keyword>
<dbReference type="Proteomes" id="UP001157910">
    <property type="component" value="Unassembled WGS sequence"/>
</dbReference>
<dbReference type="InterPro" id="IPR017585">
    <property type="entry name" value="SAF_FlgA"/>
</dbReference>
<protein>
    <recommendedName>
        <fullName evidence="4">Flagella basal body P-ring formation protein FlgA</fullName>
    </recommendedName>
</protein>
<evidence type="ECO:0000256" key="1">
    <source>
        <dbReference type="ARBA" id="ARBA00004418"/>
    </source>
</evidence>
<keyword evidence="7" id="KW-0282">Flagellum</keyword>
<dbReference type="EMBL" id="FXUI01000009">
    <property type="protein sequence ID" value="SMP76100.1"/>
    <property type="molecule type" value="Genomic_DNA"/>
</dbReference>
<dbReference type="InterPro" id="IPR013974">
    <property type="entry name" value="SAF"/>
</dbReference>
<dbReference type="PANTHER" id="PTHR36307:SF1">
    <property type="entry name" value="FLAGELLA BASAL BODY P-RING FORMATION PROTEIN FLGA"/>
    <property type="match status" value="1"/>
</dbReference>
<comment type="function">
    <text evidence="4">Involved in the assembly process of the P-ring formation. It may associate with FlgF on the rod constituting a structure essential for the P-ring assembly or may act as a modulator protein for the P-ring assembly.</text>
</comment>
<comment type="caution">
    <text evidence="7">The sequence shown here is derived from an EMBL/GenBank/DDBJ whole genome shotgun (WGS) entry which is preliminary data.</text>
</comment>
<accession>A0ABY1QNN3</accession>
<keyword evidence="8" id="KW-1185">Reference proteome</keyword>
<gene>
    <name evidence="7" type="ORF">SAMN06296065_10955</name>
</gene>
<evidence type="ECO:0000259" key="6">
    <source>
        <dbReference type="SMART" id="SM00858"/>
    </source>
</evidence>
<feature type="signal peptide" evidence="4">
    <location>
        <begin position="1"/>
        <end position="19"/>
    </location>
</feature>
<dbReference type="NCBIfam" id="TIGR03170">
    <property type="entry name" value="flgA_cterm"/>
    <property type="match status" value="1"/>
</dbReference>
<keyword evidence="3 4" id="KW-0574">Periplasm</keyword>
<evidence type="ECO:0000313" key="8">
    <source>
        <dbReference type="Proteomes" id="UP001157910"/>
    </source>
</evidence>
<feature type="domain" description="SAF" evidence="6">
    <location>
        <begin position="19"/>
        <end position="79"/>
    </location>
</feature>
<keyword evidence="7" id="KW-0966">Cell projection</keyword>
<dbReference type="Gene3D" id="3.90.1210.10">
    <property type="entry name" value="Antifreeze-like/N-acetylneuraminic acid synthase C-terminal domain"/>
    <property type="match status" value="1"/>
</dbReference>
<keyword evidence="2 4" id="KW-0732">Signal</keyword>
<feature type="chain" id="PRO_5044961364" description="Flagella basal body P-ring formation protein FlgA" evidence="4">
    <location>
        <begin position="20"/>
        <end position="143"/>
    </location>
</feature>
<evidence type="ECO:0000256" key="5">
    <source>
        <dbReference type="SAM" id="MobiDB-lite"/>
    </source>
</evidence>
<evidence type="ECO:0000256" key="3">
    <source>
        <dbReference type="ARBA" id="ARBA00022764"/>
    </source>
</evidence>
<dbReference type="SMART" id="SM00858">
    <property type="entry name" value="SAF"/>
    <property type="match status" value="1"/>
</dbReference>
<evidence type="ECO:0000256" key="2">
    <source>
        <dbReference type="ARBA" id="ARBA00022729"/>
    </source>
</evidence>
<sequence>MLTAALLMLTAAAPQPANAPVPVLARAVERGDVLSSADFETARVAPAVARGALSPAEAAGQETTRRLSAGSPVRANDVAPPRMVRRGETVTIALISGALRITSPGRALADAGRGDPVRVLNLATNRTLEGVATSSGEVQIAAP</sequence>
<dbReference type="PANTHER" id="PTHR36307">
    <property type="entry name" value="FLAGELLA BASAL BODY P-RING FORMATION PROTEIN FLGA"/>
    <property type="match status" value="1"/>
</dbReference>
<comment type="similarity">
    <text evidence="4">Belongs to the FlgA family.</text>
</comment>
<dbReference type="Pfam" id="PF13144">
    <property type="entry name" value="ChapFlgA"/>
    <property type="match status" value="1"/>
</dbReference>
<dbReference type="Gene3D" id="2.30.30.760">
    <property type="match status" value="1"/>
</dbReference>
<dbReference type="CDD" id="cd11614">
    <property type="entry name" value="SAF_CpaB_FlgA_like"/>
    <property type="match status" value="1"/>
</dbReference>
<organism evidence="7 8">
    <name type="scientific">Novosphingobium panipatense</name>
    <dbReference type="NCBI Taxonomy" id="428991"/>
    <lineage>
        <taxon>Bacteria</taxon>
        <taxon>Pseudomonadati</taxon>
        <taxon>Pseudomonadota</taxon>
        <taxon>Alphaproteobacteria</taxon>
        <taxon>Sphingomonadales</taxon>
        <taxon>Sphingomonadaceae</taxon>
        <taxon>Novosphingobium</taxon>
    </lineage>
</organism>